<gene>
    <name evidence="2" type="ORF">NDU88_004345</name>
</gene>
<keyword evidence="3" id="KW-1185">Reference proteome</keyword>
<proteinExistence type="predicted"/>
<dbReference type="EMBL" id="JANPWB010000011">
    <property type="protein sequence ID" value="KAJ1125931.1"/>
    <property type="molecule type" value="Genomic_DNA"/>
</dbReference>
<feature type="region of interest" description="Disordered" evidence="1">
    <location>
        <begin position="1"/>
        <end position="84"/>
    </location>
</feature>
<feature type="compositionally biased region" description="Acidic residues" evidence="1">
    <location>
        <begin position="13"/>
        <end position="39"/>
    </location>
</feature>
<evidence type="ECO:0000313" key="3">
    <source>
        <dbReference type="Proteomes" id="UP001066276"/>
    </source>
</evidence>
<protein>
    <submittedName>
        <fullName evidence="2">Uncharacterized protein</fullName>
    </submittedName>
</protein>
<name>A0AAV7PC74_PLEWA</name>
<evidence type="ECO:0000313" key="2">
    <source>
        <dbReference type="EMBL" id="KAJ1125931.1"/>
    </source>
</evidence>
<reference evidence="2" key="1">
    <citation type="journal article" date="2022" name="bioRxiv">
        <title>Sequencing and chromosome-scale assembly of the giantPleurodeles waltlgenome.</title>
        <authorList>
            <person name="Brown T."/>
            <person name="Elewa A."/>
            <person name="Iarovenko S."/>
            <person name="Subramanian E."/>
            <person name="Araus A.J."/>
            <person name="Petzold A."/>
            <person name="Susuki M."/>
            <person name="Suzuki K.-i.T."/>
            <person name="Hayashi T."/>
            <person name="Toyoda A."/>
            <person name="Oliveira C."/>
            <person name="Osipova E."/>
            <person name="Leigh N.D."/>
            <person name="Simon A."/>
            <person name="Yun M.H."/>
        </authorList>
    </citation>
    <scope>NUCLEOTIDE SEQUENCE</scope>
    <source>
        <strain evidence="2">20211129_DDA</strain>
        <tissue evidence="2">Liver</tissue>
    </source>
</reference>
<dbReference type="Proteomes" id="UP001066276">
    <property type="component" value="Chromosome 7"/>
</dbReference>
<feature type="compositionally biased region" description="Basic and acidic residues" evidence="1">
    <location>
        <begin position="1"/>
        <end position="12"/>
    </location>
</feature>
<sequence>MLKNADQGRREEEVENAEEVESADEGENTEDAEFSEEDDEPRKRHPMQPQETGEGEDATGALIAAQEAHSEDSSHASETMTNEP</sequence>
<comment type="caution">
    <text evidence="2">The sequence shown here is derived from an EMBL/GenBank/DDBJ whole genome shotgun (WGS) entry which is preliminary data.</text>
</comment>
<evidence type="ECO:0000256" key="1">
    <source>
        <dbReference type="SAM" id="MobiDB-lite"/>
    </source>
</evidence>
<dbReference type="AlphaFoldDB" id="A0AAV7PC74"/>
<organism evidence="2 3">
    <name type="scientific">Pleurodeles waltl</name>
    <name type="common">Iberian ribbed newt</name>
    <dbReference type="NCBI Taxonomy" id="8319"/>
    <lineage>
        <taxon>Eukaryota</taxon>
        <taxon>Metazoa</taxon>
        <taxon>Chordata</taxon>
        <taxon>Craniata</taxon>
        <taxon>Vertebrata</taxon>
        <taxon>Euteleostomi</taxon>
        <taxon>Amphibia</taxon>
        <taxon>Batrachia</taxon>
        <taxon>Caudata</taxon>
        <taxon>Salamandroidea</taxon>
        <taxon>Salamandridae</taxon>
        <taxon>Pleurodelinae</taxon>
        <taxon>Pleurodeles</taxon>
    </lineage>
</organism>
<accession>A0AAV7PC74</accession>